<dbReference type="SUPFAM" id="SSF53822">
    <property type="entry name" value="Periplasmic binding protein-like I"/>
    <property type="match status" value="1"/>
</dbReference>
<reference evidence="7" key="2">
    <citation type="submission" date="2020-09" db="EMBL/GenBank/DDBJ databases">
        <authorList>
            <person name="Sun Q."/>
            <person name="Zhou Y."/>
        </authorList>
    </citation>
    <scope>NUCLEOTIDE SEQUENCE</scope>
    <source>
        <strain evidence="7">CGMCC 1.12987</strain>
    </source>
</reference>
<evidence type="ECO:0000313" key="7">
    <source>
        <dbReference type="EMBL" id="GGF97425.1"/>
    </source>
</evidence>
<gene>
    <name evidence="7" type="ORF">GCM10010916_13340</name>
</gene>
<evidence type="ECO:0000259" key="6">
    <source>
        <dbReference type="Pfam" id="PF13458"/>
    </source>
</evidence>
<keyword evidence="3 5" id="KW-0732">Signal</keyword>
<proteinExistence type="inferred from homology"/>
<feature type="signal peptide" evidence="5">
    <location>
        <begin position="1"/>
        <end position="20"/>
    </location>
</feature>
<evidence type="ECO:0000256" key="3">
    <source>
        <dbReference type="ARBA" id="ARBA00022729"/>
    </source>
</evidence>
<evidence type="ECO:0000256" key="2">
    <source>
        <dbReference type="ARBA" id="ARBA00022448"/>
    </source>
</evidence>
<dbReference type="GO" id="GO:0006865">
    <property type="term" value="P:amino acid transport"/>
    <property type="evidence" value="ECO:0007669"/>
    <property type="project" value="UniProtKB-KW"/>
</dbReference>
<dbReference type="AlphaFoldDB" id="A0A917CSI1"/>
<dbReference type="InterPro" id="IPR028081">
    <property type="entry name" value="Leu-bd"/>
</dbReference>
<accession>A0A917CSI1</accession>
<comment type="similarity">
    <text evidence="1">Belongs to the leucine-binding protein family.</text>
</comment>
<feature type="chain" id="PRO_5037735378" evidence="5">
    <location>
        <begin position="21"/>
        <end position="378"/>
    </location>
</feature>
<dbReference type="InterPro" id="IPR000709">
    <property type="entry name" value="Leu_Ile_Val-bd"/>
</dbReference>
<dbReference type="Gene3D" id="3.40.50.2300">
    <property type="match status" value="2"/>
</dbReference>
<sequence>MKKAITLLVTASLFVLTACGANGGSSNGGSGSDIIKIGLAAPLTGASAQDGESIKKGAELAVKLLNDAGGIDGKNVELVAEDDKGDPKEATNVATKLTSNKDVLGVVGHFNSSATLAGAPVYNKNKLVQVSPGSSSPKVSEAGDYTFRVITTDAFQGDFVAQWTQEEGFKKVAIIYEQTDYGVGLAEVYQKAAESYGIEIVGSEAYTAGQTKDFASILTKIKNNQPDAIFIGGLYNEAALIAKQAQQQGLSLPFLGVDALFSDALINLGGDAVEGFLLPGFFNVDSDNEKTKAFVDAYTAEYNEVPGTYAAYAFDATNIIAEAIKNNGADREKVQEYLSTLKGYEGVTGVNDFDENGDVLKNPEKLIVQDGKFQTYTK</sequence>
<dbReference type="Proteomes" id="UP000644756">
    <property type="component" value="Unassembled WGS sequence"/>
</dbReference>
<dbReference type="InterPro" id="IPR028082">
    <property type="entry name" value="Peripla_BP_I"/>
</dbReference>
<evidence type="ECO:0000256" key="4">
    <source>
        <dbReference type="ARBA" id="ARBA00022970"/>
    </source>
</evidence>
<reference evidence="7" key="1">
    <citation type="journal article" date="2014" name="Int. J. Syst. Evol. Microbiol.">
        <title>Complete genome sequence of Corynebacterium casei LMG S-19264T (=DSM 44701T), isolated from a smear-ripened cheese.</title>
        <authorList>
            <consortium name="US DOE Joint Genome Institute (JGI-PGF)"/>
            <person name="Walter F."/>
            <person name="Albersmeier A."/>
            <person name="Kalinowski J."/>
            <person name="Ruckert C."/>
        </authorList>
    </citation>
    <scope>NUCLEOTIDE SEQUENCE</scope>
    <source>
        <strain evidence="7">CGMCC 1.12987</strain>
    </source>
</reference>
<comment type="caution">
    <text evidence="7">The sequence shown here is derived from an EMBL/GenBank/DDBJ whole genome shotgun (WGS) entry which is preliminary data.</text>
</comment>
<keyword evidence="8" id="KW-1185">Reference proteome</keyword>
<name>A0A917CSI1_9BACL</name>
<dbReference type="PANTHER" id="PTHR47151:SF2">
    <property type="entry name" value="AMINO ACID BINDING PROTEIN"/>
    <property type="match status" value="1"/>
</dbReference>
<dbReference type="CDD" id="cd06349">
    <property type="entry name" value="PBP1_ABC_HAAT-like"/>
    <property type="match status" value="1"/>
</dbReference>
<evidence type="ECO:0000256" key="5">
    <source>
        <dbReference type="SAM" id="SignalP"/>
    </source>
</evidence>
<evidence type="ECO:0000256" key="1">
    <source>
        <dbReference type="ARBA" id="ARBA00010062"/>
    </source>
</evidence>
<feature type="domain" description="Leucine-binding protein" evidence="6">
    <location>
        <begin position="35"/>
        <end position="356"/>
    </location>
</feature>
<evidence type="ECO:0000313" key="8">
    <source>
        <dbReference type="Proteomes" id="UP000644756"/>
    </source>
</evidence>
<dbReference type="PROSITE" id="PS51257">
    <property type="entry name" value="PROKAR_LIPOPROTEIN"/>
    <property type="match status" value="1"/>
</dbReference>
<organism evidence="7 8">
    <name type="scientific">Paenibacillus abyssi</name>
    <dbReference type="NCBI Taxonomy" id="1340531"/>
    <lineage>
        <taxon>Bacteria</taxon>
        <taxon>Bacillati</taxon>
        <taxon>Bacillota</taxon>
        <taxon>Bacilli</taxon>
        <taxon>Bacillales</taxon>
        <taxon>Paenibacillaceae</taxon>
        <taxon>Paenibacillus</taxon>
    </lineage>
</organism>
<protein>
    <submittedName>
        <fullName evidence="7">Branched chain amino acid ABC transporter substrate-binding protein</fullName>
    </submittedName>
</protein>
<dbReference type="PANTHER" id="PTHR47151">
    <property type="entry name" value="LEU/ILE/VAL-BINDING ABC TRANSPORTER SUBUNIT"/>
    <property type="match status" value="1"/>
</dbReference>
<keyword evidence="4" id="KW-0029">Amino-acid transport</keyword>
<keyword evidence="2" id="KW-0813">Transport</keyword>
<dbReference type="RefSeq" id="WP_188530152.1">
    <property type="nucleotide sequence ID" value="NZ_BMGR01000003.1"/>
</dbReference>
<dbReference type="EMBL" id="BMGR01000003">
    <property type="protein sequence ID" value="GGF97425.1"/>
    <property type="molecule type" value="Genomic_DNA"/>
</dbReference>
<dbReference type="PRINTS" id="PR00337">
    <property type="entry name" value="LEUILEVALBP"/>
</dbReference>
<dbReference type="Pfam" id="PF13458">
    <property type="entry name" value="Peripla_BP_6"/>
    <property type="match status" value="1"/>
</dbReference>